<evidence type="ECO:0000256" key="2">
    <source>
        <dbReference type="ARBA" id="ARBA00022692"/>
    </source>
</evidence>
<reference evidence="8" key="1">
    <citation type="submission" date="2023-10" db="EMBL/GenBank/DDBJ databases">
        <authorList>
            <person name="Chen Y."/>
            <person name="Shah S."/>
            <person name="Dougan E. K."/>
            <person name="Thang M."/>
            <person name="Chan C."/>
        </authorList>
    </citation>
    <scope>NUCLEOTIDE SEQUENCE [LARGE SCALE GENOMIC DNA]</scope>
</reference>
<comment type="subcellular location">
    <subcellularLocation>
        <location evidence="1">Membrane</location>
        <topology evidence="1">Multi-pass membrane protein</topology>
    </subcellularLocation>
</comment>
<feature type="transmembrane region" description="Helical" evidence="6">
    <location>
        <begin position="228"/>
        <end position="247"/>
    </location>
</feature>
<feature type="compositionally biased region" description="Basic and acidic residues" evidence="5">
    <location>
        <begin position="29"/>
        <end position="41"/>
    </location>
</feature>
<evidence type="ECO:0000313" key="9">
    <source>
        <dbReference type="Proteomes" id="UP001189429"/>
    </source>
</evidence>
<evidence type="ECO:0000256" key="4">
    <source>
        <dbReference type="ARBA" id="ARBA00023136"/>
    </source>
</evidence>
<dbReference type="InterPro" id="IPR027359">
    <property type="entry name" value="Volt_channel_dom_sf"/>
</dbReference>
<evidence type="ECO:0000313" key="8">
    <source>
        <dbReference type="EMBL" id="CAK0860226.1"/>
    </source>
</evidence>
<feature type="transmembrane region" description="Helical" evidence="6">
    <location>
        <begin position="188"/>
        <end position="208"/>
    </location>
</feature>
<feature type="compositionally biased region" description="Basic and acidic residues" evidence="5">
    <location>
        <begin position="85"/>
        <end position="96"/>
    </location>
</feature>
<dbReference type="Gene3D" id="1.20.120.350">
    <property type="entry name" value="Voltage-gated potassium channels. Chain C"/>
    <property type="match status" value="1"/>
</dbReference>
<accession>A0ABN9UK67</accession>
<keyword evidence="2 6" id="KW-0812">Transmembrane</keyword>
<evidence type="ECO:0000256" key="5">
    <source>
        <dbReference type="SAM" id="MobiDB-lite"/>
    </source>
</evidence>
<feature type="domain" description="Ion transport" evidence="7">
    <location>
        <begin position="193"/>
        <end position="347"/>
    </location>
</feature>
<sequence length="375" mass="40927">MAAGEEGHTAAGAPGYESTALPGSVAERAAPEVKETPRRSSEGGAAAEGGAARRGSLSSLLRGAARGREEPLKGQDGWPSPAQAGERRNSGPEMQRKGSTFSGRARTADSAGLVQADFAEGSVGIRDLDVQDLQELRELKEARERREQELVNAYIKNHSDAIGGRASLRRSQSSIARMTWKQLAVHRLISHWAFDSGMGVIICCNAMTIGVESTYTAKDIAPPTWVEVVEYIFISVYTVELALRLFVDRLKAFQSLWVKFDAFLVACGLMDIIVKILANGSDVLANVMLVRLLRLARLARAARLLVQFRVLWLLVQGLINSFLTIMWTFVIMVVLIYIFAVLGLEVVRPDEGAGEEYQIAVTMFNDSLGRCMLVG</sequence>
<organism evidence="8 9">
    <name type="scientific">Prorocentrum cordatum</name>
    <dbReference type="NCBI Taxonomy" id="2364126"/>
    <lineage>
        <taxon>Eukaryota</taxon>
        <taxon>Sar</taxon>
        <taxon>Alveolata</taxon>
        <taxon>Dinophyceae</taxon>
        <taxon>Prorocentrales</taxon>
        <taxon>Prorocentraceae</taxon>
        <taxon>Prorocentrum</taxon>
    </lineage>
</organism>
<keyword evidence="9" id="KW-1185">Reference proteome</keyword>
<dbReference type="PANTHER" id="PTHR10037:SF230">
    <property type="entry name" value="CA[2+]-CHANNEL PROTEIN ALPHA[[1]] SUBUNIT T, ISOFORM F"/>
    <property type="match status" value="1"/>
</dbReference>
<comment type="caution">
    <text evidence="8">The sequence shown here is derived from an EMBL/GenBank/DDBJ whole genome shotgun (WGS) entry which is preliminary data.</text>
</comment>
<dbReference type="SUPFAM" id="SSF81324">
    <property type="entry name" value="Voltage-gated potassium channels"/>
    <property type="match status" value="1"/>
</dbReference>
<name>A0ABN9UK67_9DINO</name>
<dbReference type="InterPro" id="IPR005821">
    <property type="entry name" value="Ion_trans_dom"/>
</dbReference>
<evidence type="ECO:0000256" key="6">
    <source>
        <dbReference type="SAM" id="Phobius"/>
    </source>
</evidence>
<proteinExistence type="predicted"/>
<feature type="transmembrane region" description="Helical" evidence="6">
    <location>
        <begin position="256"/>
        <end position="277"/>
    </location>
</feature>
<dbReference type="EMBL" id="CAUYUJ010015957">
    <property type="protein sequence ID" value="CAK0860226.1"/>
    <property type="molecule type" value="Genomic_DNA"/>
</dbReference>
<dbReference type="PANTHER" id="PTHR10037">
    <property type="entry name" value="VOLTAGE-GATED CATION CHANNEL CALCIUM AND SODIUM"/>
    <property type="match status" value="1"/>
</dbReference>
<evidence type="ECO:0000259" key="7">
    <source>
        <dbReference type="Pfam" id="PF00520"/>
    </source>
</evidence>
<evidence type="ECO:0000256" key="1">
    <source>
        <dbReference type="ARBA" id="ARBA00004141"/>
    </source>
</evidence>
<keyword evidence="3 6" id="KW-1133">Transmembrane helix</keyword>
<feature type="compositionally biased region" description="Low complexity" evidence="5">
    <location>
        <begin position="42"/>
        <end position="64"/>
    </location>
</feature>
<dbReference type="Pfam" id="PF00520">
    <property type="entry name" value="Ion_trans"/>
    <property type="match status" value="1"/>
</dbReference>
<evidence type="ECO:0000256" key="3">
    <source>
        <dbReference type="ARBA" id="ARBA00022989"/>
    </source>
</evidence>
<dbReference type="InterPro" id="IPR043203">
    <property type="entry name" value="VGCC_Ca_Na"/>
</dbReference>
<keyword evidence="4 6" id="KW-0472">Membrane</keyword>
<feature type="transmembrane region" description="Helical" evidence="6">
    <location>
        <begin position="311"/>
        <end position="340"/>
    </location>
</feature>
<gene>
    <name evidence="8" type="ORF">PCOR1329_LOCUS49253</name>
</gene>
<feature type="region of interest" description="Disordered" evidence="5">
    <location>
        <begin position="1"/>
        <end position="107"/>
    </location>
</feature>
<protein>
    <recommendedName>
        <fullName evidence="7">Ion transport domain-containing protein</fullName>
    </recommendedName>
</protein>
<dbReference type="Proteomes" id="UP001189429">
    <property type="component" value="Unassembled WGS sequence"/>
</dbReference>